<reference evidence="2" key="1">
    <citation type="submission" date="2016-01" db="EMBL/GenBank/DDBJ databases">
        <authorList>
            <person name="Peeters C."/>
        </authorList>
    </citation>
    <scope>NUCLEOTIDE SEQUENCE</scope>
    <source>
        <strain evidence="2">LMG 29321</strain>
    </source>
</reference>
<keyword evidence="3" id="KW-1185">Reference proteome</keyword>
<gene>
    <name evidence="2" type="ORF">AWB78_08711</name>
</gene>
<keyword evidence="1" id="KW-1133">Transmembrane helix</keyword>
<evidence type="ECO:0000256" key="1">
    <source>
        <dbReference type="SAM" id="Phobius"/>
    </source>
</evidence>
<dbReference type="Proteomes" id="UP000071859">
    <property type="component" value="Unassembled WGS sequence"/>
</dbReference>
<feature type="transmembrane region" description="Helical" evidence="1">
    <location>
        <begin position="43"/>
        <end position="64"/>
    </location>
</feature>
<dbReference type="EMBL" id="FCOX02000322">
    <property type="protein sequence ID" value="SAL07755.1"/>
    <property type="molecule type" value="Genomic_DNA"/>
</dbReference>
<keyword evidence="1" id="KW-0812">Transmembrane</keyword>
<name>A0A158ELL7_9BURK</name>
<dbReference type="AlphaFoldDB" id="A0A158ELL7"/>
<keyword evidence="1" id="KW-0472">Membrane</keyword>
<proteinExistence type="predicted"/>
<accession>A0A158ELL7</accession>
<organism evidence="2 3">
    <name type="scientific">Caballeronia calidae</name>
    <dbReference type="NCBI Taxonomy" id="1777139"/>
    <lineage>
        <taxon>Bacteria</taxon>
        <taxon>Pseudomonadati</taxon>
        <taxon>Pseudomonadota</taxon>
        <taxon>Betaproteobacteria</taxon>
        <taxon>Burkholderiales</taxon>
        <taxon>Burkholderiaceae</taxon>
        <taxon>Caballeronia</taxon>
    </lineage>
</organism>
<sequence>MTSSCKTRPCAGCGHPVSPAIMYCVECFSTDPHFKRRHLDQKIGWISLSVLFVAVIVMTAGWAMTLPGEMVLGLFMH</sequence>
<evidence type="ECO:0000313" key="3">
    <source>
        <dbReference type="Proteomes" id="UP000071859"/>
    </source>
</evidence>
<comment type="caution">
    <text evidence="2">The sequence shown here is derived from an EMBL/GenBank/DDBJ whole genome shotgun (WGS) entry which is preliminary data.</text>
</comment>
<protein>
    <submittedName>
        <fullName evidence="2">Uncharacterized protein</fullName>
    </submittedName>
</protein>
<evidence type="ECO:0000313" key="2">
    <source>
        <dbReference type="EMBL" id="SAL07755.1"/>
    </source>
</evidence>